<dbReference type="AlphaFoldDB" id="A0A6C0KHG9"/>
<keyword evidence="1" id="KW-0175">Coiled coil</keyword>
<organism evidence="3">
    <name type="scientific">viral metagenome</name>
    <dbReference type="NCBI Taxonomy" id="1070528"/>
    <lineage>
        <taxon>unclassified sequences</taxon>
        <taxon>metagenomes</taxon>
        <taxon>organismal metagenomes</taxon>
    </lineage>
</organism>
<evidence type="ECO:0000313" key="3">
    <source>
        <dbReference type="EMBL" id="QHU16641.1"/>
    </source>
</evidence>
<dbReference type="EMBL" id="MN740887">
    <property type="protein sequence ID" value="QHU16641.1"/>
    <property type="molecule type" value="Genomic_DNA"/>
</dbReference>
<evidence type="ECO:0000256" key="1">
    <source>
        <dbReference type="SAM" id="Coils"/>
    </source>
</evidence>
<sequence length="166" mass="20211">MHNSLNRRTRKNSRISSKHLRKNARKSIKHLFKGGDEKEELDKLDQLLEKAEKNLIDYRKRNKKFIDNYEKRHTHIKTLREKIETTVNETKKAKLEEEYNKKLELEESEEETYDRYISEEEELSGIVFRFVKQLEKFKSSAQRDALIKHFNRPTWELDKDYRLPSK</sequence>
<feature type="region of interest" description="Disordered" evidence="2">
    <location>
        <begin position="1"/>
        <end position="23"/>
    </location>
</feature>
<name>A0A6C0KHG9_9ZZZZ</name>
<feature type="coiled-coil region" evidence="1">
    <location>
        <begin position="34"/>
        <end position="112"/>
    </location>
</feature>
<evidence type="ECO:0000256" key="2">
    <source>
        <dbReference type="SAM" id="MobiDB-lite"/>
    </source>
</evidence>
<accession>A0A6C0KHG9</accession>
<reference evidence="3" key="1">
    <citation type="journal article" date="2020" name="Nature">
        <title>Giant virus diversity and host interactions through global metagenomics.</title>
        <authorList>
            <person name="Schulz F."/>
            <person name="Roux S."/>
            <person name="Paez-Espino D."/>
            <person name="Jungbluth S."/>
            <person name="Walsh D.A."/>
            <person name="Denef V.J."/>
            <person name="McMahon K.D."/>
            <person name="Konstantinidis K.T."/>
            <person name="Eloe-Fadrosh E.A."/>
            <person name="Kyrpides N.C."/>
            <person name="Woyke T."/>
        </authorList>
    </citation>
    <scope>NUCLEOTIDE SEQUENCE</scope>
    <source>
        <strain evidence="3">GVMAG-S-3300012000-53</strain>
    </source>
</reference>
<proteinExistence type="predicted"/>
<protein>
    <submittedName>
        <fullName evidence="3">Uncharacterized protein</fullName>
    </submittedName>
</protein>